<evidence type="ECO:0000313" key="7">
    <source>
        <dbReference type="Proteomes" id="UP000735302"/>
    </source>
</evidence>
<sequence length="145" mass="16743">MAGSDVSRQQGNIVKAVEKRLRWERKCTIVNCKKSGYLSKKSQGNEQILVHGFPKDPIECQQWVSSFPNKIKKVTQYNYKGVCSRHWPAGIFHISPASFLKPWREIAISLRSPKWNPSKQHGHRKRKILEADQLSQQSAELNLFD</sequence>
<gene>
    <name evidence="6" type="ORF">PoB_007424500</name>
</gene>
<evidence type="ECO:0000256" key="1">
    <source>
        <dbReference type="ARBA" id="ARBA00022723"/>
    </source>
</evidence>
<dbReference type="Proteomes" id="UP000735302">
    <property type="component" value="Unassembled WGS sequence"/>
</dbReference>
<evidence type="ECO:0000256" key="2">
    <source>
        <dbReference type="ARBA" id="ARBA00022771"/>
    </source>
</evidence>
<keyword evidence="7" id="KW-1185">Reference proteome</keyword>
<name>A0AAV4DUB2_9GAST</name>
<keyword evidence="1" id="KW-0479">Metal-binding</keyword>
<keyword evidence="4" id="KW-0238">DNA-binding</keyword>
<feature type="domain" description="THAP-type" evidence="5">
    <location>
        <begin position="27"/>
        <end position="87"/>
    </location>
</feature>
<proteinExistence type="predicted"/>
<organism evidence="6 7">
    <name type="scientific">Plakobranchus ocellatus</name>
    <dbReference type="NCBI Taxonomy" id="259542"/>
    <lineage>
        <taxon>Eukaryota</taxon>
        <taxon>Metazoa</taxon>
        <taxon>Spiralia</taxon>
        <taxon>Lophotrochozoa</taxon>
        <taxon>Mollusca</taxon>
        <taxon>Gastropoda</taxon>
        <taxon>Heterobranchia</taxon>
        <taxon>Euthyneura</taxon>
        <taxon>Panpulmonata</taxon>
        <taxon>Sacoglossa</taxon>
        <taxon>Placobranchoidea</taxon>
        <taxon>Plakobranchidae</taxon>
        <taxon>Plakobranchus</taxon>
    </lineage>
</organism>
<reference evidence="6 7" key="1">
    <citation type="journal article" date="2021" name="Elife">
        <title>Chloroplast acquisition without the gene transfer in kleptoplastic sea slugs, Plakobranchus ocellatus.</title>
        <authorList>
            <person name="Maeda T."/>
            <person name="Takahashi S."/>
            <person name="Yoshida T."/>
            <person name="Shimamura S."/>
            <person name="Takaki Y."/>
            <person name="Nagai Y."/>
            <person name="Toyoda A."/>
            <person name="Suzuki Y."/>
            <person name="Arimoto A."/>
            <person name="Ishii H."/>
            <person name="Satoh N."/>
            <person name="Nishiyama T."/>
            <person name="Hasebe M."/>
            <person name="Maruyama T."/>
            <person name="Minagawa J."/>
            <person name="Obokata J."/>
            <person name="Shigenobu S."/>
        </authorList>
    </citation>
    <scope>NUCLEOTIDE SEQUENCE [LARGE SCALE GENOMIC DNA]</scope>
</reference>
<dbReference type="GO" id="GO:0008270">
    <property type="term" value="F:zinc ion binding"/>
    <property type="evidence" value="ECO:0007669"/>
    <property type="project" value="UniProtKB-KW"/>
</dbReference>
<evidence type="ECO:0000256" key="3">
    <source>
        <dbReference type="ARBA" id="ARBA00022833"/>
    </source>
</evidence>
<accession>A0AAV4DUB2</accession>
<keyword evidence="3" id="KW-0862">Zinc</keyword>
<dbReference type="AlphaFoldDB" id="A0AAV4DUB2"/>
<evidence type="ECO:0000313" key="6">
    <source>
        <dbReference type="EMBL" id="GFO47740.1"/>
    </source>
</evidence>
<dbReference type="SUPFAM" id="SSF57716">
    <property type="entry name" value="Glucocorticoid receptor-like (DNA-binding domain)"/>
    <property type="match status" value="1"/>
</dbReference>
<protein>
    <recommendedName>
        <fullName evidence="5">THAP-type domain-containing protein</fullName>
    </recommendedName>
</protein>
<dbReference type="InterPro" id="IPR006612">
    <property type="entry name" value="THAP_Znf"/>
</dbReference>
<keyword evidence="2" id="KW-0863">Zinc-finger</keyword>
<dbReference type="Pfam" id="PF05485">
    <property type="entry name" value="THAP"/>
    <property type="match status" value="1"/>
</dbReference>
<dbReference type="GO" id="GO:0003677">
    <property type="term" value="F:DNA binding"/>
    <property type="evidence" value="ECO:0007669"/>
    <property type="project" value="UniProtKB-KW"/>
</dbReference>
<comment type="caution">
    <text evidence="6">The sequence shown here is derived from an EMBL/GenBank/DDBJ whole genome shotgun (WGS) entry which is preliminary data.</text>
</comment>
<evidence type="ECO:0000259" key="5">
    <source>
        <dbReference type="Pfam" id="PF05485"/>
    </source>
</evidence>
<evidence type="ECO:0000256" key="4">
    <source>
        <dbReference type="ARBA" id="ARBA00023125"/>
    </source>
</evidence>
<dbReference type="EMBL" id="BLXT01008342">
    <property type="protein sequence ID" value="GFO47740.1"/>
    <property type="molecule type" value="Genomic_DNA"/>
</dbReference>